<dbReference type="GO" id="GO:0006355">
    <property type="term" value="P:regulation of DNA-templated transcription"/>
    <property type="evidence" value="ECO:0007669"/>
    <property type="project" value="TreeGrafter"/>
</dbReference>
<dbReference type="PANTHER" id="PTHR35807:SF1">
    <property type="entry name" value="TRANSCRIPTIONAL REGULATOR REDD"/>
    <property type="match status" value="1"/>
</dbReference>
<dbReference type="SMART" id="SM00560">
    <property type="entry name" value="LamGL"/>
    <property type="match status" value="1"/>
</dbReference>
<dbReference type="Gene3D" id="2.60.120.200">
    <property type="match status" value="1"/>
</dbReference>
<protein>
    <recommendedName>
        <fullName evidence="4">LamG-like jellyroll fold domain-containing protein</fullName>
    </recommendedName>
</protein>
<dbReference type="PANTHER" id="PTHR35807">
    <property type="entry name" value="TRANSCRIPTIONAL REGULATOR REDD-RELATED"/>
    <property type="match status" value="1"/>
</dbReference>
<name>W7YHM8_9BACT</name>
<dbReference type="AlphaFoldDB" id="W7YHM8"/>
<keyword evidence="1" id="KW-0732">Signal</keyword>
<reference evidence="5 6" key="1">
    <citation type="journal article" date="2014" name="Genome Announc.">
        <title>Draft Genome Sequence of Cytophaga fermentans JCM 21142T, a Facultative Anaerobe Isolated from Marine Mud.</title>
        <authorList>
            <person name="Starns D."/>
            <person name="Oshima K."/>
            <person name="Suda W."/>
            <person name="Iino T."/>
            <person name="Yuki M."/>
            <person name="Inoue J."/>
            <person name="Kitamura K."/>
            <person name="Iida T."/>
            <person name="Darby A."/>
            <person name="Hattori M."/>
            <person name="Ohkuma M."/>
        </authorList>
    </citation>
    <scope>NUCLEOTIDE SEQUENCE [LARGE SCALE GENOMIC DNA]</scope>
    <source>
        <strain evidence="5 6">JCM 21142</strain>
    </source>
</reference>
<gene>
    <name evidence="5" type="ORF">JCM21142_72661</name>
</gene>
<dbReference type="SUPFAM" id="SSF49899">
    <property type="entry name" value="Concanavalin A-like lectins/glucanases"/>
    <property type="match status" value="1"/>
</dbReference>
<evidence type="ECO:0000259" key="4">
    <source>
        <dbReference type="SMART" id="SM00560"/>
    </source>
</evidence>
<dbReference type="Pfam" id="PF13385">
    <property type="entry name" value="Laminin_G_3"/>
    <property type="match status" value="1"/>
</dbReference>
<keyword evidence="3" id="KW-1133">Transmembrane helix</keyword>
<evidence type="ECO:0000256" key="1">
    <source>
        <dbReference type="ARBA" id="ARBA00022729"/>
    </source>
</evidence>
<sequence>MRSFRFQLYLTSWITCLLFTQTIVAQKKLAEIKYNEVINLINHYEHNSLYNFKSHPTNRLNNQGINGFILDLQLSKDSNKIEVLHQNKKWITDFATVCDSLATYCQQDTLHVLSIFFNYHFDPKLLVHFLKSHPIHQHIWQGDFNAQWPTMAHLISNNKQIICFAYTGKNSPSPFIHYLWDYAANPCDSKEIEPKLNGEFCHGNIQNKLLYLTSYQTFAHDPPSQSRQTWIDTNQDPFFISHALNSWKNTGKVINFIVYDDKQKNYKGLKGHLLSQRSISGTISYNRQAIDKVFWQGDFNAVTYGEYNFPATLNEVVKLRPECPGFKFVPEEIHIEGITKDVTQNFIAIPLTLNHSIRAYYPFDSNIKDEGPHQFELENKGCKIVHDGQRNNVIELDGKSYITIAKANDLGISDSDFTVSAWIKLARNNEADQRDFSILGTQENYYRGGLHLQSRDNRPYFGFFSNDLWGNTKFIPGKWYHVVWRYTKYTQEQAIFVDGKEDVSSLNHPPFVSNSHIYIGRSISQDNLFEGRIDNLLIWNRALGKEEIWHLSQDISDIQEDSIVHFIMRNKYWMGAFIFLLVTLILFTRKSKTTPTDKVIENIDLKQKAPKKNAIKLFGDFQILDKNGEDITHCFTPRLKQIFIYLLIYSKEEPHGISSDEFIQMIWPNFDRKKAINNRGVSLSKLRNILEAMDKIYISNHHERWKLEITSNVYCDYYECLEKLDSNLFNNRENLHIFLSTVQRGAYLQDCQESTFDEIKGKFSNKVIDVLTRLMFDFDMSQHPEIIVKIANRILKTDDLNEDAIKYKIKALLVLRQNNEARFLFKSYQQRYQKIYNQELPISYEDLIR</sequence>
<dbReference type="InterPro" id="IPR006558">
    <property type="entry name" value="LamG-like"/>
</dbReference>
<keyword evidence="6" id="KW-1185">Reference proteome</keyword>
<organism evidence="5 6">
    <name type="scientific">Saccharicrinis fermentans DSM 9555 = JCM 21142</name>
    <dbReference type="NCBI Taxonomy" id="869213"/>
    <lineage>
        <taxon>Bacteria</taxon>
        <taxon>Pseudomonadati</taxon>
        <taxon>Bacteroidota</taxon>
        <taxon>Bacteroidia</taxon>
        <taxon>Marinilabiliales</taxon>
        <taxon>Marinilabiliaceae</taxon>
        <taxon>Saccharicrinis</taxon>
    </lineage>
</organism>
<evidence type="ECO:0000256" key="2">
    <source>
        <dbReference type="ARBA" id="ARBA00023157"/>
    </source>
</evidence>
<proteinExistence type="predicted"/>
<evidence type="ECO:0000313" key="6">
    <source>
        <dbReference type="Proteomes" id="UP000019402"/>
    </source>
</evidence>
<evidence type="ECO:0000313" key="5">
    <source>
        <dbReference type="EMBL" id="GAF03971.1"/>
    </source>
</evidence>
<keyword evidence="2" id="KW-1015">Disulfide bond</keyword>
<dbReference type="eggNOG" id="COG3947">
    <property type="taxonomic scope" value="Bacteria"/>
</dbReference>
<keyword evidence="3" id="KW-0812">Transmembrane</keyword>
<evidence type="ECO:0000256" key="3">
    <source>
        <dbReference type="SAM" id="Phobius"/>
    </source>
</evidence>
<feature type="domain" description="LamG-like jellyroll fold" evidence="4">
    <location>
        <begin position="415"/>
        <end position="546"/>
    </location>
</feature>
<dbReference type="Proteomes" id="UP000019402">
    <property type="component" value="Unassembled WGS sequence"/>
</dbReference>
<keyword evidence="3" id="KW-0472">Membrane</keyword>
<accession>W7YHM8</accession>
<feature type="transmembrane region" description="Helical" evidence="3">
    <location>
        <begin position="572"/>
        <end position="588"/>
    </location>
</feature>
<dbReference type="InterPro" id="IPR051677">
    <property type="entry name" value="AfsR-DnrI-RedD_regulator"/>
</dbReference>
<dbReference type="GO" id="GO:0003677">
    <property type="term" value="F:DNA binding"/>
    <property type="evidence" value="ECO:0007669"/>
    <property type="project" value="TreeGrafter"/>
</dbReference>
<dbReference type="STRING" id="869213.GCA_000517085_00479"/>
<dbReference type="EMBL" id="BAMD01000034">
    <property type="protein sequence ID" value="GAF03971.1"/>
    <property type="molecule type" value="Genomic_DNA"/>
</dbReference>
<dbReference type="GO" id="GO:0004553">
    <property type="term" value="F:hydrolase activity, hydrolyzing O-glycosyl compounds"/>
    <property type="evidence" value="ECO:0007669"/>
    <property type="project" value="UniProtKB-ARBA"/>
</dbReference>
<comment type="caution">
    <text evidence="5">The sequence shown here is derived from an EMBL/GenBank/DDBJ whole genome shotgun (WGS) entry which is preliminary data.</text>
</comment>
<dbReference type="InterPro" id="IPR013320">
    <property type="entry name" value="ConA-like_dom_sf"/>
</dbReference>
<dbReference type="GO" id="GO:0005975">
    <property type="term" value="P:carbohydrate metabolic process"/>
    <property type="evidence" value="ECO:0007669"/>
    <property type="project" value="UniProtKB-ARBA"/>
</dbReference>